<protein>
    <submittedName>
        <fullName evidence="1">Uncharacterized protein</fullName>
    </submittedName>
</protein>
<gene>
    <name evidence="1" type="ORF">J5Y10_03150</name>
</gene>
<dbReference type="RefSeq" id="WP_209370612.1">
    <property type="nucleotide sequence ID" value="NZ_JAGIZA010000002.1"/>
</dbReference>
<dbReference type="AlphaFoldDB" id="A0A940S496"/>
<dbReference type="Gene3D" id="3.90.550.40">
    <property type="match status" value="1"/>
</dbReference>
<evidence type="ECO:0000313" key="2">
    <source>
        <dbReference type="Proteomes" id="UP000677537"/>
    </source>
</evidence>
<comment type="caution">
    <text evidence="1">The sequence shown here is derived from an EMBL/GenBank/DDBJ whole genome shotgun (WGS) entry which is preliminary data.</text>
</comment>
<name>A0A940S496_9PROT</name>
<proteinExistence type="predicted"/>
<sequence>MTETGPAPLFLEHRPAPPWVLPGAPVFRSEILCTGLMAALPCYGGMLTTATLRGLLETQRSLHALGLPFACATVENESLIPRARNALVARFLASTASHLLFIDADIGFGADAVLRLLGHGREVIGGLYRSKRLDREEWVAGFAPGADGLVRSEPATGAVEVATIGTGFLLIRREVLTRMAEALPGTRHATDEGILHALFDTAIEPGTESSPGRYLSEDYLFCARWRGLGGTLWCDPAIRLEHRGNLGLAGDPSSLFALP</sequence>
<dbReference type="InterPro" id="IPR029044">
    <property type="entry name" value="Nucleotide-diphossugar_trans"/>
</dbReference>
<keyword evidence="2" id="KW-1185">Reference proteome</keyword>
<evidence type="ECO:0000313" key="1">
    <source>
        <dbReference type="EMBL" id="MBP0491770.1"/>
    </source>
</evidence>
<dbReference type="SUPFAM" id="SSF53448">
    <property type="entry name" value="Nucleotide-diphospho-sugar transferases"/>
    <property type="match status" value="1"/>
</dbReference>
<accession>A0A940S496</accession>
<dbReference type="Proteomes" id="UP000677537">
    <property type="component" value="Unassembled WGS sequence"/>
</dbReference>
<reference evidence="1" key="1">
    <citation type="submission" date="2021-03" db="EMBL/GenBank/DDBJ databases">
        <authorList>
            <person name="So Y."/>
        </authorList>
    </citation>
    <scope>NUCLEOTIDE SEQUENCE</scope>
    <source>
        <strain evidence="1">SG15</strain>
    </source>
</reference>
<organism evidence="1 2">
    <name type="scientific">Roseomonas indoligenes</name>
    <dbReference type="NCBI Taxonomy" id="2820811"/>
    <lineage>
        <taxon>Bacteria</taxon>
        <taxon>Pseudomonadati</taxon>
        <taxon>Pseudomonadota</taxon>
        <taxon>Alphaproteobacteria</taxon>
        <taxon>Acetobacterales</taxon>
        <taxon>Roseomonadaceae</taxon>
        <taxon>Roseomonas</taxon>
    </lineage>
</organism>
<dbReference type="EMBL" id="JAGIZA010000002">
    <property type="protein sequence ID" value="MBP0491770.1"/>
    <property type="molecule type" value="Genomic_DNA"/>
</dbReference>